<dbReference type="SUPFAM" id="SSF48452">
    <property type="entry name" value="TPR-like"/>
    <property type="match status" value="1"/>
</dbReference>
<keyword evidence="9" id="KW-1185">Reference proteome</keyword>
<dbReference type="GO" id="GO:0009279">
    <property type="term" value="C:cell outer membrane"/>
    <property type="evidence" value="ECO:0007669"/>
    <property type="project" value="UniProtKB-SubCell"/>
</dbReference>
<dbReference type="Gene3D" id="1.25.40.390">
    <property type="match status" value="1"/>
</dbReference>
<reference evidence="8 9" key="1">
    <citation type="submission" date="2018-04" db="EMBL/GenBank/DDBJ databases">
        <title>Pedobacter chongqingensis sp. nov., isolated from a rottenly hemp rope.</title>
        <authorList>
            <person name="Cai Y."/>
        </authorList>
    </citation>
    <scope>NUCLEOTIDE SEQUENCE [LARGE SCALE GENOMIC DNA]</scope>
    <source>
        <strain evidence="8 9">FJ4-8</strain>
    </source>
</reference>
<evidence type="ECO:0000256" key="3">
    <source>
        <dbReference type="ARBA" id="ARBA00022729"/>
    </source>
</evidence>
<dbReference type="InterPro" id="IPR012944">
    <property type="entry name" value="SusD_RagB_dom"/>
</dbReference>
<accession>A0A2U2PKA2</accession>
<evidence type="ECO:0000259" key="7">
    <source>
        <dbReference type="Pfam" id="PF14322"/>
    </source>
</evidence>
<feature type="domain" description="RagB/SusD" evidence="6">
    <location>
        <begin position="327"/>
        <end position="630"/>
    </location>
</feature>
<keyword evidence="4" id="KW-0472">Membrane</keyword>
<evidence type="ECO:0000256" key="1">
    <source>
        <dbReference type="ARBA" id="ARBA00004442"/>
    </source>
</evidence>
<dbReference type="Pfam" id="PF14322">
    <property type="entry name" value="SusD-like_3"/>
    <property type="match status" value="1"/>
</dbReference>
<keyword evidence="5" id="KW-0998">Cell outer membrane</keyword>
<dbReference type="InterPro" id="IPR033985">
    <property type="entry name" value="SusD-like_N"/>
</dbReference>
<keyword evidence="3" id="KW-0732">Signal</keyword>
<evidence type="ECO:0000256" key="5">
    <source>
        <dbReference type="ARBA" id="ARBA00023237"/>
    </source>
</evidence>
<evidence type="ECO:0000313" key="8">
    <source>
        <dbReference type="EMBL" id="PWG81833.1"/>
    </source>
</evidence>
<dbReference type="AlphaFoldDB" id="A0A2U2PKA2"/>
<evidence type="ECO:0000259" key="6">
    <source>
        <dbReference type="Pfam" id="PF07980"/>
    </source>
</evidence>
<dbReference type="PROSITE" id="PS51257">
    <property type="entry name" value="PROKAR_LIPOPROTEIN"/>
    <property type="match status" value="1"/>
</dbReference>
<name>A0A2U2PKA2_9SPHI</name>
<feature type="domain" description="SusD-like N-terminal" evidence="7">
    <location>
        <begin position="28"/>
        <end position="231"/>
    </location>
</feature>
<dbReference type="EMBL" id="QEAS01000003">
    <property type="protein sequence ID" value="PWG81833.1"/>
    <property type="molecule type" value="Genomic_DNA"/>
</dbReference>
<dbReference type="Pfam" id="PF07980">
    <property type="entry name" value="SusD_RagB"/>
    <property type="match status" value="1"/>
</dbReference>
<dbReference type="InterPro" id="IPR011990">
    <property type="entry name" value="TPR-like_helical_dom_sf"/>
</dbReference>
<dbReference type="RefSeq" id="WP_109414774.1">
    <property type="nucleotide sequence ID" value="NZ_QEAS01000003.1"/>
</dbReference>
<dbReference type="OrthoDB" id="608091at2"/>
<evidence type="ECO:0008006" key="10">
    <source>
        <dbReference type="Google" id="ProtNLM"/>
    </source>
</evidence>
<comment type="subcellular location">
    <subcellularLocation>
        <location evidence="1">Cell outer membrane</location>
    </subcellularLocation>
</comment>
<evidence type="ECO:0000313" key="9">
    <source>
        <dbReference type="Proteomes" id="UP000245647"/>
    </source>
</evidence>
<dbReference type="Proteomes" id="UP000245647">
    <property type="component" value="Unassembled WGS sequence"/>
</dbReference>
<evidence type="ECO:0000256" key="4">
    <source>
        <dbReference type="ARBA" id="ARBA00023136"/>
    </source>
</evidence>
<sequence length="630" mass="71422">MKLYNNILIRARAIITCLVIVSLSSCEKFLDVVPSELVTDDQVWGNINNANGVLANLYSQIQGVLDVNGYTDEITAATDETFHHWGAGYYPLYYNNGAWHAANNPYDNWDASYQKIRKANLFLENIDKVPVAGEQASFYATVIPRYKAEARFLRSLFYFELLRRYGGVPIITQSYEAAEADQLRIPRASVDEVVNFIVSECEEISETLPVSYEDANLGRVTKGAALALAARTLTYAASPLFNGNTLYASVKNPDGGAIFSQSYDKEKWKRAADAAKKVIDLNIYHLNTINGDPVNSYARVFNTRNWTEVIFARVIANTKNIEMELLPYGGEFGGWGKYSILEELVDSYEMNNGYPINHPNSGYQEDGFWSGDMDGIDGVSGRRIHLENISNRYKNRDPRFYASISFQGSKWATHNTNNMPIWLAWWGANGGTSQGWPKPTGTFPISGYNVRKWLDPNVDMNNYWGSPDAQRNDPVIRMAEVYLNYAEALNEYYDGPTPEAFAAVNEVRKRAGMPQLPVIAEDNTKEGFRKRIQNENRIEFAFESHRFWDVRRWLIGTQVDNGPVHGLNARPTTEELKSTGLDVNSKEAGLALFYKTVVIQTRVFQPKHYLFPIPQSEMEVNRQLVQNYGW</sequence>
<dbReference type="CDD" id="cd08977">
    <property type="entry name" value="SusD"/>
    <property type="match status" value="1"/>
</dbReference>
<organism evidence="8 9">
    <name type="scientific">Pararcticibacter amylolyticus</name>
    <dbReference type="NCBI Taxonomy" id="2173175"/>
    <lineage>
        <taxon>Bacteria</taxon>
        <taxon>Pseudomonadati</taxon>
        <taxon>Bacteroidota</taxon>
        <taxon>Sphingobacteriia</taxon>
        <taxon>Sphingobacteriales</taxon>
        <taxon>Sphingobacteriaceae</taxon>
        <taxon>Pararcticibacter</taxon>
    </lineage>
</organism>
<comment type="similarity">
    <text evidence="2">Belongs to the SusD family.</text>
</comment>
<proteinExistence type="inferred from homology"/>
<gene>
    <name evidence="8" type="ORF">DDR33_05600</name>
</gene>
<protein>
    <recommendedName>
        <fullName evidence="10">RagB/SusD family nutrient uptake outer membrane protein</fullName>
    </recommendedName>
</protein>
<evidence type="ECO:0000256" key="2">
    <source>
        <dbReference type="ARBA" id="ARBA00006275"/>
    </source>
</evidence>
<comment type="caution">
    <text evidence="8">The sequence shown here is derived from an EMBL/GenBank/DDBJ whole genome shotgun (WGS) entry which is preliminary data.</text>
</comment>